<dbReference type="PRINTS" id="PR00377">
    <property type="entry name" value="IMPHPHTASES"/>
</dbReference>
<keyword evidence="6 7" id="KW-0460">Magnesium</keyword>
<dbReference type="SUPFAM" id="SSF56655">
    <property type="entry name" value="Carbohydrate phosphatase"/>
    <property type="match status" value="1"/>
</dbReference>
<name>A0ABS1HLJ8_9BACT</name>
<evidence type="ECO:0000313" key="8">
    <source>
        <dbReference type="EMBL" id="MBK3518422.1"/>
    </source>
</evidence>
<dbReference type="InterPro" id="IPR022337">
    <property type="entry name" value="Inositol_monophosphatase_SuhB"/>
</dbReference>
<protein>
    <recommendedName>
        <fullName evidence="7">Inositol-1-monophosphatase</fullName>
        <ecNumber evidence="7">3.1.3.25</ecNumber>
    </recommendedName>
</protein>
<evidence type="ECO:0000256" key="7">
    <source>
        <dbReference type="RuleBase" id="RU364068"/>
    </source>
</evidence>
<evidence type="ECO:0000256" key="1">
    <source>
        <dbReference type="ARBA" id="ARBA00001033"/>
    </source>
</evidence>
<proteinExistence type="inferred from homology"/>
<comment type="caution">
    <text evidence="8">The sequence shown here is derived from an EMBL/GenBank/DDBJ whole genome shotgun (WGS) entry which is preliminary data.</text>
</comment>
<dbReference type="EC" id="3.1.3.25" evidence="7"/>
<reference evidence="8 9" key="1">
    <citation type="submission" date="2021-01" db="EMBL/GenBank/DDBJ databases">
        <title>Carboxyliciviraga sp.nov., isolated from coastal sediments.</title>
        <authorList>
            <person name="Lu D."/>
            <person name="Zhang T."/>
        </authorList>
    </citation>
    <scope>NUCLEOTIDE SEQUENCE [LARGE SCALE GENOMIC DNA]</scope>
    <source>
        <strain evidence="8 9">N1Y132</strain>
    </source>
</reference>
<dbReference type="PROSITE" id="PS00630">
    <property type="entry name" value="IMP_2"/>
    <property type="match status" value="1"/>
</dbReference>
<evidence type="ECO:0000256" key="6">
    <source>
        <dbReference type="ARBA" id="ARBA00022842"/>
    </source>
</evidence>
<comment type="cofactor">
    <cofactor evidence="2 7">
        <name>Mg(2+)</name>
        <dbReference type="ChEBI" id="CHEBI:18420"/>
    </cofactor>
</comment>
<sequence>MMDYQIVCNKVCELARQTGAFIKESQQKSAIDIEIKGDNDFVTQVDKAAEQKIVNGLKELIPESGFIAEEGTSDIKGEVFDWIIDPIDGTTNFIHGLAPYAISIALQEKGELVLGVIYEMGLAECFYAYKGSPAYLNGHEICVSDTKNIKNSLIATGFPYSNYDRLDGFMNSIRYFMEHSRGLRRLGSAATDLAYVACGRFDSFYEYNLKPWDVAAGVFIIKQAGGAVCDFNGGDNFLFGQEIIATNKATFNEFKGIINDIMN</sequence>
<evidence type="ECO:0000256" key="3">
    <source>
        <dbReference type="ARBA" id="ARBA00009759"/>
    </source>
</evidence>
<dbReference type="Proteomes" id="UP000605676">
    <property type="component" value="Unassembled WGS sequence"/>
</dbReference>
<organism evidence="8 9">
    <name type="scientific">Carboxylicivirga marina</name>
    <dbReference type="NCBI Taxonomy" id="2800988"/>
    <lineage>
        <taxon>Bacteria</taxon>
        <taxon>Pseudomonadati</taxon>
        <taxon>Bacteroidota</taxon>
        <taxon>Bacteroidia</taxon>
        <taxon>Marinilabiliales</taxon>
        <taxon>Marinilabiliaceae</taxon>
        <taxon>Carboxylicivirga</taxon>
    </lineage>
</organism>
<dbReference type="PANTHER" id="PTHR20854">
    <property type="entry name" value="INOSITOL MONOPHOSPHATASE"/>
    <property type="match status" value="1"/>
</dbReference>
<dbReference type="InterPro" id="IPR020583">
    <property type="entry name" value="Inositol_monoP_metal-BS"/>
</dbReference>
<gene>
    <name evidence="8" type="ORF">JIV24_13845</name>
</gene>
<dbReference type="InterPro" id="IPR033942">
    <property type="entry name" value="IMPase"/>
</dbReference>
<evidence type="ECO:0000313" key="9">
    <source>
        <dbReference type="Proteomes" id="UP000605676"/>
    </source>
</evidence>
<dbReference type="InterPro" id="IPR000760">
    <property type="entry name" value="Inositol_monophosphatase-like"/>
</dbReference>
<dbReference type="Pfam" id="PF00459">
    <property type="entry name" value="Inositol_P"/>
    <property type="match status" value="1"/>
</dbReference>
<keyword evidence="9" id="KW-1185">Reference proteome</keyword>
<dbReference type="InterPro" id="IPR020550">
    <property type="entry name" value="Inositol_monophosphatase_CS"/>
</dbReference>
<comment type="similarity">
    <text evidence="3 7">Belongs to the inositol monophosphatase superfamily.</text>
</comment>
<dbReference type="Gene3D" id="3.40.190.80">
    <property type="match status" value="1"/>
</dbReference>
<dbReference type="CDD" id="cd01639">
    <property type="entry name" value="IMPase"/>
    <property type="match status" value="1"/>
</dbReference>
<dbReference type="PROSITE" id="PS00629">
    <property type="entry name" value="IMP_1"/>
    <property type="match status" value="1"/>
</dbReference>
<keyword evidence="5 7" id="KW-0378">Hydrolase</keyword>
<dbReference type="EMBL" id="JAENRR010000033">
    <property type="protein sequence ID" value="MBK3518422.1"/>
    <property type="molecule type" value="Genomic_DNA"/>
</dbReference>
<dbReference type="PANTHER" id="PTHR20854:SF4">
    <property type="entry name" value="INOSITOL-1-MONOPHOSPHATASE-RELATED"/>
    <property type="match status" value="1"/>
</dbReference>
<accession>A0ABS1HLJ8</accession>
<dbReference type="PRINTS" id="PR01959">
    <property type="entry name" value="SBIMPHPHTASE"/>
</dbReference>
<evidence type="ECO:0000256" key="4">
    <source>
        <dbReference type="ARBA" id="ARBA00022723"/>
    </source>
</evidence>
<evidence type="ECO:0000256" key="2">
    <source>
        <dbReference type="ARBA" id="ARBA00001946"/>
    </source>
</evidence>
<comment type="catalytic activity">
    <reaction evidence="1 7">
        <text>a myo-inositol phosphate + H2O = myo-inositol + phosphate</text>
        <dbReference type="Rhea" id="RHEA:24056"/>
        <dbReference type="ChEBI" id="CHEBI:15377"/>
        <dbReference type="ChEBI" id="CHEBI:17268"/>
        <dbReference type="ChEBI" id="CHEBI:43474"/>
        <dbReference type="ChEBI" id="CHEBI:84139"/>
        <dbReference type="EC" id="3.1.3.25"/>
    </reaction>
</comment>
<evidence type="ECO:0000256" key="5">
    <source>
        <dbReference type="ARBA" id="ARBA00022801"/>
    </source>
</evidence>
<keyword evidence="4 7" id="KW-0479">Metal-binding</keyword>
<dbReference type="Gene3D" id="3.30.540.10">
    <property type="entry name" value="Fructose-1,6-Bisphosphatase, subunit A, domain 1"/>
    <property type="match status" value="1"/>
</dbReference>